<proteinExistence type="predicted"/>
<evidence type="ECO:0000313" key="3">
    <source>
        <dbReference type="Proteomes" id="UP001367508"/>
    </source>
</evidence>
<comment type="caution">
    <text evidence="2">The sequence shown here is derived from an EMBL/GenBank/DDBJ whole genome shotgun (WGS) entry which is preliminary data.</text>
</comment>
<sequence length="75" mass="8882">MDKNTIQILYNQYFYQSSRLQKNSQPHCKTLYHLPITFLLLRYLASVRNIFRTVANIKIISVAIWVLTSFFGRKG</sequence>
<keyword evidence="1" id="KW-0812">Transmembrane</keyword>
<dbReference type="EMBL" id="JAYMYQ010000003">
    <property type="protein sequence ID" value="KAK7344655.1"/>
    <property type="molecule type" value="Genomic_DNA"/>
</dbReference>
<dbReference type="AlphaFoldDB" id="A0AAN9LY86"/>
<reference evidence="2 3" key="1">
    <citation type="submission" date="2024-01" db="EMBL/GenBank/DDBJ databases">
        <title>The genomes of 5 underutilized Papilionoideae crops provide insights into root nodulation and disease resistanc.</title>
        <authorList>
            <person name="Jiang F."/>
        </authorList>
    </citation>
    <scope>NUCLEOTIDE SEQUENCE [LARGE SCALE GENOMIC DNA]</scope>
    <source>
        <strain evidence="2">LVBAO_FW01</strain>
        <tissue evidence="2">Leaves</tissue>
    </source>
</reference>
<keyword evidence="1" id="KW-0472">Membrane</keyword>
<keyword evidence="1" id="KW-1133">Transmembrane helix</keyword>
<keyword evidence="3" id="KW-1185">Reference proteome</keyword>
<feature type="transmembrane region" description="Helical" evidence="1">
    <location>
        <begin position="50"/>
        <end position="71"/>
    </location>
</feature>
<dbReference type="Proteomes" id="UP001367508">
    <property type="component" value="Unassembled WGS sequence"/>
</dbReference>
<evidence type="ECO:0000313" key="2">
    <source>
        <dbReference type="EMBL" id="KAK7344655.1"/>
    </source>
</evidence>
<accession>A0AAN9LY86</accession>
<gene>
    <name evidence="2" type="ORF">VNO77_14538</name>
</gene>
<evidence type="ECO:0000256" key="1">
    <source>
        <dbReference type="SAM" id="Phobius"/>
    </source>
</evidence>
<organism evidence="2 3">
    <name type="scientific">Canavalia gladiata</name>
    <name type="common">Sword bean</name>
    <name type="synonym">Dolichos gladiatus</name>
    <dbReference type="NCBI Taxonomy" id="3824"/>
    <lineage>
        <taxon>Eukaryota</taxon>
        <taxon>Viridiplantae</taxon>
        <taxon>Streptophyta</taxon>
        <taxon>Embryophyta</taxon>
        <taxon>Tracheophyta</taxon>
        <taxon>Spermatophyta</taxon>
        <taxon>Magnoliopsida</taxon>
        <taxon>eudicotyledons</taxon>
        <taxon>Gunneridae</taxon>
        <taxon>Pentapetalae</taxon>
        <taxon>rosids</taxon>
        <taxon>fabids</taxon>
        <taxon>Fabales</taxon>
        <taxon>Fabaceae</taxon>
        <taxon>Papilionoideae</taxon>
        <taxon>50 kb inversion clade</taxon>
        <taxon>NPAAA clade</taxon>
        <taxon>indigoferoid/millettioid clade</taxon>
        <taxon>Phaseoleae</taxon>
        <taxon>Canavalia</taxon>
    </lineage>
</organism>
<protein>
    <submittedName>
        <fullName evidence="2">Uncharacterized protein</fullName>
    </submittedName>
</protein>
<name>A0AAN9LY86_CANGL</name>